<protein>
    <submittedName>
        <fullName evidence="2">Phosphotransferase family protein</fullName>
    </submittedName>
</protein>
<comment type="caution">
    <text evidence="2">The sequence shown here is derived from an EMBL/GenBank/DDBJ whole genome shotgun (WGS) entry which is preliminary data.</text>
</comment>
<proteinExistence type="predicted"/>
<accession>A0ABT1ABX4</accession>
<dbReference type="PANTHER" id="PTHR21310:SF57">
    <property type="entry name" value="BLR2944 PROTEIN"/>
    <property type="match status" value="1"/>
</dbReference>
<dbReference type="CDD" id="cd05154">
    <property type="entry name" value="ACAD10_11_N-like"/>
    <property type="match status" value="1"/>
</dbReference>
<organism evidence="2 3">
    <name type="scientific">Pseudonocardia humida</name>
    <dbReference type="NCBI Taxonomy" id="2800819"/>
    <lineage>
        <taxon>Bacteria</taxon>
        <taxon>Bacillati</taxon>
        <taxon>Actinomycetota</taxon>
        <taxon>Actinomycetes</taxon>
        <taxon>Pseudonocardiales</taxon>
        <taxon>Pseudonocardiaceae</taxon>
        <taxon>Pseudonocardia</taxon>
    </lineage>
</organism>
<dbReference type="Pfam" id="PF01636">
    <property type="entry name" value="APH"/>
    <property type="match status" value="1"/>
</dbReference>
<reference evidence="2" key="1">
    <citation type="submission" date="2021-04" db="EMBL/GenBank/DDBJ databases">
        <title>Pseudonocardia sp. nov., isolated from sandy soil of mangrove forest.</title>
        <authorList>
            <person name="Zan Z."/>
            <person name="Huang R."/>
            <person name="Liu W."/>
        </authorList>
    </citation>
    <scope>NUCLEOTIDE SEQUENCE</scope>
    <source>
        <strain evidence="2">S2-4</strain>
    </source>
</reference>
<dbReference type="InterPro" id="IPR002575">
    <property type="entry name" value="Aminoglycoside_PTrfase"/>
</dbReference>
<feature type="domain" description="Aminoglycoside phosphotransferase" evidence="1">
    <location>
        <begin position="44"/>
        <end position="260"/>
    </location>
</feature>
<sequence length="322" mass="34027">MPDLAAALTPVLTAALGAGSRVVEATSMTAGASRHTTAVVVDDGTGGRRRLVLQQARPGTAGAMLVEAELMRRARAGGVPVPEVVAASDDPDAPGAPYTLTGHVAGETLPQRILGDCPPGLARRCGEVLAAIHRIDPAGVDLPAPDDPVRALRDLYDGTGSAVPTFELGFRELTRDRPPACPRGLVHGDFRMGNLVVSADARGGLAAVLDWELAHVGDPVEDMGWLCTKAWRFRRPAVVGGFGDVDDLLAGYAAGGGRPVDRAELHWWTVYGTLRWGVLCLSMLRAHLDGHVRSVDRVAIGRRVAEQEWDLLDLLDSAATAR</sequence>
<dbReference type="Gene3D" id="3.90.1200.10">
    <property type="match status" value="1"/>
</dbReference>
<dbReference type="EMBL" id="JAGSOV010000083">
    <property type="protein sequence ID" value="MCO1660438.1"/>
    <property type="molecule type" value="Genomic_DNA"/>
</dbReference>
<name>A0ABT1ABX4_9PSEU</name>
<dbReference type="RefSeq" id="WP_252445945.1">
    <property type="nucleotide sequence ID" value="NZ_JAGSOV010000083.1"/>
</dbReference>
<dbReference type="PANTHER" id="PTHR21310">
    <property type="entry name" value="AMINOGLYCOSIDE PHOSPHOTRANSFERASE-RELATED-RELATED"/>
    <property type="match status" value="1"/>
</dbReference>
<dbReference type="SUPFAM" id="SSF56112">
    <property type="entry name" value="Protein kinase-like (PK-like)"/>
    <property type="match status" value="1"/>
</dbReference>
<dbReference type="InterPro" id="IPR051678">
    <property type="entry name" value="AGP_Transferase"/>
</dbReference>
<evidence type="ECO:0000313" key="3">
    <source>
        <dbReference type="Proteomes" id="UP001165283"/>
    </source>
</evidence>
<evidence type="ECO:0000259" key="1">
    <source>
        <dbReference type="Pfam" id="PF01636"/>
    </source>
</evidence>
<gene>
    <name evidence="2" type="ORF">KDL28_35805</name>
</gene>
<dbReference type="InterPro" id="IPR011009">
    <property type="entry name" value="Kinase-like_dom_sf"/>
</dbReference>
<dbReference type="InterPro" id="IPR041726">
    <property type="entry name" value="ACAD10_11_N"/>
</dbReference>
<dbReference type="Proteomes" id="UP001165283">
    <property type="component" value="Unassembled WGS sequence"/>
</dbReference>
<keyword evidence="3" id="KW-1185">Reference proteome</keyword>
<dbReference type="Gene3D" id="3.30.200.20">
    <property type="entry name" value="Phosphorylase Kinase, domain 1"/>
    <property type="match status" value="1"/>
</dbReference>
<evidence type="ECO:0000313" key="2">
    <source>
        <dbReference type="EMBL" id="MCO1660438.1"/>
    </source>
</evidence>